<reference evidence="7 8" key="1">
    <citation type="submission" date="2024-01" db="EMBL/GenBank/DDBJ databases">
        <title>The genomes of 5 underutilized Papilionoideae crops provide insights into root nodulation and disease resistanc.</title>
        <authorList>
            <person name="Yuan L."/>
        </authorList>
    </citation>
    <scope>NUCLEOTIDE SEQUENCE [LARGE SCALE GENOMIC DNA]</scope>
    <source>
        <strain evidence="7">ZHUSHIDOU_FW_LH</strain>
        <tissue evidence="7">Leaf</tissue>
    </source>
</reference>
<dbReference type="PANTHER" id="PTHR31225">
    <property type="entry name" value="OS04G0344100 PROTEIN-RELATED"/>
    <property type="match status" value="1"/>
</dbReference>
<dbReference type="InterPro" id="IPR008949">
    <property type="entry name" value="Isoprenoid_synthase_dom_sf"/>
</dbReference>
<dbReference type="GO" id="GO:0010333">
    <property type="term" value="F:terpene synthase activity"/>
    <property type="evidence" value="ECO:0007669"/>
    <property type="project" value="InterPro"/>
</dbReference>
<dbReference type="InterPro" id="IPR036965">
    <property type="entry name" value="Terpene_synth_N_sf"/>
</dbReference>
<dbReference type="InterPro" id="IPR050148">
    <property type="entry name" value="Terpene_synthase-like"/>
</dbReference>
<keyword evidence="3" id="KW-0460">Magnesium</keyword>
<dbReference type="Gene3D" id="1.50.10.130">
    <property type="entry name" value="Terpene synthase, N-terminal domain"/>
    <property type="match status" value="1"/>
</dbReference>
<dbReference type="Gene3D" id="1.10.600.10">
    <property type="entry name" value="Farnesyl Diphosphate Synthase"/>
    <property type="match status" value="1"/>
</dbReference>
<dbReference type="GO" id="GO:0000287">
    <property type="term" value="F:magnesium ion binding"/>
    <property type="evidence" value="ECO:0007669"/>
    <property type="project" value="InterPro"/>
</dbReference>
<dbReference type="SUPFAM" id="SSF48576">
    <property type="entry name" value="Terpenoid synthases"/>
    <property type="match status" value="1"/>
</dbReference>
<dbReference type="InterPro" id="IPR034741">
    <property type="entry name" value="Terpene_cyclase-like_1_C"/>
</dbReference>
<protein>
    <submittedName>
        <fullName evidence="7">Uncharacterized protein</fullName>
    </submittedName>
</protein>
<evidence type="ECO:0000256" key="2">
    <source>
        <dbReference type="ARBA" id="ARBA00022723"/>
    </source>
</evidence>
<evidence type="ECO:0000313" key="8">
    <source>
        <dbReference type="Proteomes" id="UP001372338"/>
    </source>
</evidence>
<organism evidence="7 8">
    <name type="scientific">Crotalaria pallida</name>
    <name type="common">Smooth rattlebox</name>
    <name type="synonym">Crotalaria striata</name>
    <dbReference type="NCBI Taxonomy" id="3830"/>
    <lineage>
        <taxon>Eukaryota</taxon>
        <taxon>Viridiplantae</taxon>
        <taxon>Streptophyta</taxon>
        <taxon>Embryophyta</taxon>
        <taxon>Tracheophyta</taxon>
        <taxon>Spermatophyta</taxon>
        <taxon>Magnoliopsida</taxon>
        <taxon>eudicotyledons</taxon>
        <taxon>Gunneridae</taxon>
        <taxon>Pentapetalae</taxon>
        <taxon>rosids</taxon>
        <taxon>fabids</taxon>
        <taxon>Fabales</taxon>
        <taxon>Fabaceae</taxon>
        <taxon>Papilionoideae</taxon>
        <taxon>50 kb inversion clade</taxon>
        <taxon>genistoids sensu lato</taxon>
        <taxon>core genistoids</taxon>
        <taxon>Crotalarieae</taxon>
        <taxon>Crotalaria</taxon>
    </lineage>
</organism>
<evidence type="ECO:0000259" key="6">
    <source>
        <dbReference type="Pfam" id="PF03936"/>
    </source>
</evidence>
<dbReference type="GO" id="GO:0009611">
    <property type="term" value="P:response to wounding"/>
    <property type="evidence" value="ECO:0007669"/>
    <property type="project" value="UniProtKB-ARBA"/>
</dbReference>
<dbReference type="FunFam" id="1.50.10.130:FF:000001">
    <property type="entry name" value="Isoprene synthase, chloroplastic"/>
    <property type="match status" value="1"/>
</dbReference>
<sequence length="520" mass="60448">MLQLINAWQEESYKEQSRVLREEVRMMLGKVANRFDQLELIDVLQRLGVAYHFNNEIMNILDNIYNMDSSSKRKNNLHATTLEYRLLRQHGYDISTDVFVSFIDDTSNFKECHNDDVEGMLSLYEASFYSLEDETILDEARDLTSKILKEYLTKNEGDHLSLLITHALELPLHWRIQRWEAHRFINAYGRRQNMSPAILQLAKLDFNIVQTTYQEELKYVSRWWKSTGFVEKLSFARDRLVESFLWAMGTNFKPDNGNTRKVITKVVSIITIVDDIYDVYGTLEELELFTEAIVKWDQEYAIDTLPDYMKICFLVLYNFVNESAYETLNGHHITPYIKKAWADLCKSYFTEARWYYSGHTPSLEEYMENAWISIGAAVVFNHAYFSTPHSYRKEDLVCLEEYSNIIRSSAVIVRLADDLGSYKRENETGDVPKAIQCYMNDNGTSEEDACDHLKSMICTRWKKLNEEVGNSSMPQSFVDNIVNLARTALCFYQHGDGHTIQASEINTVILSLIIQPIGGN</sequence>
<gene>
    <name evidence="7" type="ORF">RIF29_13698</name>
</gene>
<dbReference type="InterPro" id="IPR008930">
    <property type="entry name" value="Terpenoid_cyclase/PrenylTrfase"/>
</dbReference>
<feature type="domain" description="Terpene synthase N-terminal" evidence="5">
    <location>
        <begin position="9"/>
        <end position="168"/>
    </location>
</feature>
<dbReference type="SFLD" id="SFLDS00005">
    <property type="entry name" value="Isoprenoid_Synthase_Type_I"/>
    <property type="match status" value="1"/>
</dbReference>
<comment type="cofactor">
    <cofactor evidence="1">
        <name>Mg(2+)</name>
        <dbReference type="ChEBI" id="CHEBI:18420"/>
    </cofactor>
</comment>
<dbReference type="Pfam" id="PF03936">
    <property type="entry name" value="Terpene_synth_C"/>
    <property type="match status" value="1"/>
</dbReference>
<dbReference type="SFLD" id="SFLDG01019">
    <property type="entry name" value="Terpene_Cyclase_Like_1_C_Termi"/>
    <property type="match status" value="1"/>
</dbReference>
<dbReference type="FunFam" id="1.10.600.10:FF:000007">
    <property type="entry name" value="Isoprene synthase, chloroplastic"/>
    <property type="match status" value="1"/>
</dbReference>
<dbReference type="GO" id="GO:0080027">
    <property type="term" value="P:response to herbivore"/>
    <property type="evidence" value="ECO:0007669"/>
    <property type="project" value="UniProtKB-ARBA"/>
</dbReference>
<dbReference type="PANTHER" id="PTHR31225:SF244">
    <property type="entry name" value="1,8-CINEOLE SYNTHASE 1, CHLOROPLASTIC-RELATED"/>
    <property type="match status" value="1"/>
</dbReference>
<comment type="caution">
    <text evidence="7">The sequence shown here is derived from an EMBL/GenBank/DDBJ whole genome shotgun (WGS) entry which is preliminary data.</text>
</comment>
<dbReference type="Proteomes" id="UP001372338">
    <property type="component" value="Unassembled WGS sequence"/>
</dbReference>
<keyword evidence="4" id="KW-0456">Lyase</keyword>
<accession>A0AAN9IQ09</accession>
<dbReference type="InterPro" id="IPR005630">
    <property type="entry name" value="Terpene_synthase_metal-bd"/>
</dbReference>
<evidence type="ECO:0000259" key="5">
    <source>
        <dbReference type="Pfam" id="PF01397"/>
    </source>
</evidence>
<dbReference type="EMBL" id="JAYWIO010000002">
    <property type="protein sequence ID" value="KAK7283948.1"/>
    <property type="molecule type" value="Genomic_DNA"/>
</dbReference>
<dbReference type="InterPro" id="IPR044814">
    <property type="entry name" value="Terpene_cyclase_plant_C1"/>
</dbReference>
<dbReference type="CDD" id="cd00684">
    <property type="entry name" value="Terpene_cyclase_plant_C1"/>
    <property type="match status" value="1"/>
</dbReference>
<dbReference type="AlphaFoldDB" id="A0AAN9IQ09"/>
<dbReference type="GO" id="GO:0016102">
    <property type="term" value="P:diterpenoid biosynthetic process"/>
    <property type="evidence" value="ECO:0007669"/>
    <property type="project" value="InterPro"/>
</dbReference>
<dbReference type="InterPro" id="IPR001906">
    <property type="entry name" value="Terpene_synth_N"/>
</dbReference>
<name>A0AAN9IQ09_CROPI</name>
<feature type="domain" description="Terpene synthase metal-binding" evidence="6">
    <location>
        <begin position="225"/>
        <end position="463"/>
    </location>
</feature>
<evidence type="ECO:0000256" key="4">
    <source>
        <dbReference type="ARBA" id="ARBA00023239"/>
    </source>
</evidence>
<dbReference type="Pfam" id="PF01397">
    <property type="entry name" value="Terpene_synth"/>
    <property type="match status" value="1"/>
</dbReference>
<evidence type="ECO:0000256" key="3">
    <source>
        <dbReference type="ARBA" id="ARBA00022842"/>
    </source>
</evidence>
<evidence type="ECO:0000313" key="7">
    <source>
        <dbReference type="EMBL" id="KAK7283948.1"/>
    </source>
</evidence>
<keyword evidence="8" id="KW-1185">Reference proteome</keyword>
<dbReference type="SUPFAM" id="SSF48239">
    <property type="entry name" value="Terpenoid cyclases/Protein prenyltransferases"/>
    <property type="match status" value="1"/>
</dbReference>
<keyword evidence="2" id="KW-0479">Metal-binding</keyword>
<proteinExistence type="predicted"/>
<evidence type="ECO:0000256" key="1">
    <source>
        <dbReference type="ARBA" id="ARBA00001946"/>
    </source>
</evidence>